<feature type="domain" description="Alpha/beta hydrolase fold-3" evidence="2">
    <location>
        <begin position="82"/>
        <end position="190"/>
    </location>
</feature>
<dbReference type="Pfam" id="PF07859">
    <property type="entry name" value="Abhydrolase_3"/>
    <property type="match status" value="1"/>
</dbReference>
<sequence>MSGLQAITDWDDAYSNGAYIPGGDDYPARWAEQAAAFRAELAAVGRVDLDQPYGEGARERYDLFRPGGAAQGTAKGTAKGTVVFVHGGYWMAFDKGRWSHLAAGALAHGWAVAMPSYTLCPESRVAGITRQVARAVEAIAQAQPGPLRLTGHSAGGHLVSRLACADAPLPPEVRGRVEHVVSISGLHDLRPLLNTRMNATLNLDEAEAVAESPALLRPRPGTRITCWAGAAERPEFIRQTELLANIWHGLGAATELRLAGGRHHFDVIDDLADPHSDLLAALLGS</sequence>
<evidence type="ECO:0000313" key="4">
    <source>
        <dbReference type="Proteomes" id="UP000249605"/>
    </source>
</evidence>
<dbReference type="EMBL" id="CP029832">
    <property type="protein sequence ID" value="AWU96728.1"/>
    <property type="molecule type" value="Genomic_DNA"/>
</dbReference>
<dbReference type="OrthoDB" id="9771666at2"/>
<keyword evidence="3" id="KW-0614">Plasmid</keyword>
<dbReference type="GO" id="GO:0016787">
    <property type="term" value="F:hydrolase activity"/>
    <property type="evidence" value="ECO:0007669"/>
    <property type="project" value="UniProtKB-KW"/>
</dbReference>
<evidence type="ECO:0000313" key="3">
    <source>
        <dbReference type="EMBL" id="AWU96728.1"/>
    </source>
</evidence>
<organism evidence="3 4">
    <name type="scientific">Azospirillum ramasamyi</name>
    <dbReference type="NCBI Taxonomy" id="682998"/>
    <lineage>
        <taxon>Bacteria</taxon>
        <taxon>Pseudomonadati</taxon>
        <taxon>Pseudomonadota</taxon>
        <taxon>Alphaproteobacteria</taxon>
        <taxon>Rhodospirillales</taxon>
        <taxon>Azospirillaceae</taxon>
        <taxon>Azospirillum</taxon>
    </lineage>
</organism>
<evidence type="ECO:0000256" key="1">
    <source>
        <dbReference type="ARBA" id="ARBA00022801"/>
    </source>
</evidence>
<protein>
    <submittedName>
        <fullName evidence="3">Alpha/beta hydrolase</fullName>
    </submittedName>
</protein>
<dbReference type="PANTHER" id="PTHR48081">
    <property type="entry name" value="AB HYDROLASE SUPERFAMILY PROTEIN C4A8.06C"/>
    <property type="match status" value="1"/>
</dbReference>
<keyword evidence="1 3" id="KW-0378">Hydrolase</keyword>
<name>A0A2U9SG17_9PROT</name>
<keyword evidence="4" id="KW-1185">Reference proteome</keyword>
<dbReference type="KEGG" id="azm:DM194_20770"/>
<dbReference type="RefSeq" id="WP_111069468.1">
    <property type="nucleotide sequence ID" value="NZ_CP029832.1"/>
</dbReference>
<dbReference type="Gene3D" id="3.40.50.1820">
    <property type="entry name" value="alpha/beta hydrolase"/>
    <property type="match status" value="1"/>
</dbReference>
<accession>A0A2U9SG17</accession>
<dbReference type="InterPro" id="IPR050300">
    <property type="entry name" value="GDXG_lipolytic_enzyme"/>
</dbReference>
<evidence type="ECO:0000259" key="2">
    <source>
        <dbReference type="Pfam" id="PF07859"/>
    </source>
</evidence>
<dbReference type="AlphaFoldDB" id="A0A2U9SG17"/>
<proteinExistence type="predicted"/>
<dbReference type="InterPro" id="IPR029058">
    <property type="entry name" value="AB_hydrolase_fold"/>
</dbReference>
<dbReference type="Proteomes" id="UP000249605">
    <property type="component" value="Plasmid unnamed2"/>
</dbReference>
<geneLocation type="plasmid" evidence="3 4">
    <name>unnamed2</name>
</geneLocation>
<dbReference type="PANTHER" id="PTHR48081:SF33">
    <property type="entry name" value="KYNURENINE FORMAMIDASE"/>
    <property type="match status" value="1"/>
</dbReference>
<dbReference type="SUPFAM" id="SSF53474">
    <property type="entry name" value="alpha/beta-Hydrolases"/>
    <property type="match status" value="1"/>
</dbReference>
<gene>
    <name evidence="3" type="ORF">DM194_20770</name>
</gene>
<reference evidence="3 4" key="1">
    <citation type="submission" date="2018-06" db="EMBL/GenBank/DDBJ databases">
        <title>Complete genome sequencing of Azospirillum sp. M2T2B2.</title>
        <authorList>
            <person name="Heo J."/>
            <person name="Kim S.-J."/>
            <person name="Kwon S.-W."/>
            <person name="Anandham R."/>
        </authorList>
    </citation>
    <scope>NUCLEOTIDE SEQUENCE [LARGE SCALE GENOMIC DNA]</scope>
    <source>
        <strain evidence="3 4">M2T2B2</strain>
        <plasmid evidence="3 4">unnamed2</plasmid>
    </source>
</reference>
<dbReference type="InterPro" id="IPR013094">
    <property type="entry name" value="AB_hydrolase_3"/>
</dbReference>